<organism evidence="1 2">
    <name type="scientific">Eumeta variegata</name>
    <name type="common">Bagworm moth</name>
    <name type="synonym">Eumeta japonica</name>
    <dbReference type="NCBI Taxonomy" id="151549"/>
    <lineage>
        <taxon>Eukaryota</taxon>
        <taxon>Metazoa</taxon>
        <taxon>Ecdysozoa</taxon>
        <taxon>Arthropoda</taxon>
        <taxon>Hexapoda</taxon>
        <taxon>Insecta</taxon>
        <taxon>Pterygota</taxon>
        <taxon>Neoptera</taxon>
        <taxon>Endopterygota</taxon>
        <taxon>Lepidoptera</taxon>
        <taxon>Glossata</taxon>
        <taxon>Ditrysia</taxon>
        <taxon>Tineoidea</taxon>
        <taxon>Psychidae</taxon>
        <taxon>Oiketicinae</taxon>
        <taxon>Eumeta</taxon>
    </lineage>
</organism>
<dbReference type="EMBL" id="BGZK01003547">
    <property type="protein sequence ID" value="GBP02449.1"/>
    <property type="molecule type" value="Genomic_DNA"/>
</dbReference>
<comment type="caution">
    <text evidence="1">The sequence shown here is derived from an EMBL/GenBank/DDBJ whole genome shotgun (WGS) entry which is preliminary data.</text>
</comment>
<evidence type="ECO:0000313" key="1">
    <source>
        <dbReference type="EMBL" id="GBP02449.1"/>
    </source>
</evidence>
<evidence type="ECO:0000313" key="2">
    <source>
        <dbReference type="Proteomes" id="UP000299102"/>
    </source>
</evidence>
<proteinExistence type="predicted"/>
<keyword evidence="2" id="KW-1185">Reference proteome</keyword>
<accession>A0A4C1SJZ5</accession>
<reference evidence="1 2" key="1">
    <citation type="journal article" date="2019" name="Commun. Biol.">
        <title>The bagworm genome reveals a unique fibroin gene that provides high tensile strength.</title>
        <authorList>
            <person name="Kono N."/>
            <person name="Nakamura H."/>
            <person name="Ohtoshi R."/>
            <person name="Tomita M."/>
            <person name="Numata K."/>
            <person name="Arakawa K."/>
        </authorList>
    </citation>
    <scope>NUCLEOTIDE SEQUENCE [LARGE SCALE GENOMIC DNA]</scope>
</reference>
<dbReference type="Proteomes" id="UP000299102">
    <property type="component" value="Unassembled WGS sequence"/>
</dbReference>
<gene>
    <name evidence="1" type="ORF">EVAR_72207_1</name>
</gene>
<sequence length="179" mass="19251">MVLGGCVGFLLRHGLEGAEAGREVATGGAAGLLLGLLKFGLFRSVNLGALDTPCDWPYVAGHNLRRRVFLLTLECTSTLWSNEGPNILRSAGPYDSWRPHGLTNGNGGTALDHLFCVGPPFGYPRGHTPYSGFEKYSWLPWSWEGPRELARVANHLCGRVCAPSAQGTLAAEIGFSLQQ</sequence>
<protein>
    <submittedName>
        <fullName evidence="1">Uncharacterized protein</fullName>
    </submittedName>
</protein>
<dbReference type="AlphaFoldDB" id="A0A4C1SJZ5"/>
<name>A0A4C1SJZ5_EUMVA</name>